<evidence type="ECO:0000256" key="6">
    <source>
        <dbReference type="SAM" id="Phobius"/>
    </source>
</evidence>
<feature type="transmembrane region" description="Helical" evidence="6">
    <location>
        <begin position="199"/>
        <end position="217"/>
    </location>
</feature>
<dbReference type="AlphaFoldDB" id="A0A3B0VPD1"/>
<reference evidence="7" key="1">
    <citation type="submission" date="2018-06" db="EMBL/GenBank/DDBJ databases">
        <authorList>
            <person name="Zhirakovskaya E."/>
        </authorList>
    </citation>
    <scope>NUCLEOTIDE SEQUENCE</scope>
</reference>
<dbReference type="EMBL" id="UOEU01000454">
    <property type="protein sequence ID" value="VAW33484.1"/>
    <property type="molecule type" value="Genomic_DNA"/>
</dbReference>
<proteinExistence type="predicted"/>
<accession>A0A3B0VPD1</accession>
<evidence type="ECO:0008006" key="8">
    <source>
        <dbReference type="Google" id="ProtNLM"/>
    </source>
</evidence>
<feature type="transmembrane region" description="Helical" evidence="6">
    <location>
        <begin position="43"/>
        <end position="65"/>
    </location>
</feature>
<dbReference type="GO" id="GO:0008961">
    <property type="term" value="F:phosphatidylglycerol-prolipoprotein diacylglyceryl transferase activity"/>
    <property type="evidence" value="ECO:0007669"/>
    <property type="project" value="InterPro"/>
</dbReference>
<keyword evidence="5 6" id="KW-0472">Membrane</keyword>
<evidence type="ECO:0000256" key="5">
    <source>
        <dbReference type="ARBA" id="ARBA00023136"/>
    </source>
</evidence>
<keyword evidence="1" id="KW-1003">Cell membrane</keyword>
<organism evidence="7">
    <name type="scientific">hydrothermal vent metagenome</name>
    <dbReference type="NCBI Taxonomy" id="652676"/>
    <lineage>
        <taxon>unclassified sequences</taxon>
        <taxon>metagenomes</taxon>
        <taxon>ecological metagenomes</taxon>
    </lineage>
</organism>
<gene>
    <name evidence="7" type="ORF">MNBD_CHLOROFLEXI01-1850</name>
</gene>
<evidence type="ECO:0000256" key="4">
    <source>
        <dbReference type="ARBA" id="ARBA00022989"/>
    </source>
</evidence>
<evidence type="ECO:0000313" key="7">
    <source>
        <dbReference type="EMBL" id="VAW33484.1"/>
    </source>
</evidence>
<keyword evidence="2" id="KW-0808">Transferase</keyword>
<evidence type="ECO:0000256" key="2">
    <source>
        <dbReference type="ARBA" id="ARBA00022679"/>
    </source>
</evidence>
<dbReference type="PANTHER" id="PTHR30589:SF0">
    <property type="entry name" value="PHOSPHATIDYLGLYCEROL--PROLIPOPROTEIN DIACYLGLYCERYL TRANSFERASE"/>
    <property type="match status" value="1"/>
</dbReference>
<keyword evidence="4 6" id="KW-1133">Transmembrane helix</keyword>
<name>A0A3B0VPD1_9ZZZZ</name>
<evidence type="ECO:0000256" key="1">
    <source>
        <dbReference type="ARBA" id="ARBA00022475"/>
    </source>
</evidence>
<dbReference type="InterPro" id="IPR001640">
    <property type="entry name" value="Lgt"/>
</dbReference>
<feature type="transmembrane region" description="Helical" evidence="6">
    <location>
        <begin position="223"/>
        <end position="246"/>
    </location>
</feature>
<evidence type="ECO:0000256" key="3">
    <source>
        <dbReference type="ARBA" id="ARBA00022692"/>
    </source>
</evidence>
<keyword evidence="3 6" id="KW-0812">Transmembrane</keyword>
<dbReference type="GO" id="GO:0005886">
    <property type="term" value="C:plasma membrane"/>
    <property type="evidence" value="ECO:0007669"/>
    <property type="project" value="InterPro"/>
</dbReference>
<dbReference type="GO" id="GO:0042158">
    <property type="term" value="P:lipoprotein biosynthetic process"/>
    <property type="evidence" value="ECO:0007669"/>
    <property type="project" value="InterPro"/>
</dbReference>
<sequence length="260" mass="29349">MYPILTRLGPFFIYSYTAVFAAGLFLSWIVTQRHPLAHKCPDWTNAALTALIFGWVGARASFVLLNWGYYAERPSEISQLWQGGLTAYGALGAGLLGLWLWSRWRKQLAPSKEWGPFLPYATLFSPALFLLIISGWAACWFEGCAYGAETVLGPFAADLPDSFGVFAVRYQTQILGIFLNLALLGFTLWQQKRWGNGRLFPITLLIANLIHFGLTFLRGDAIIMLAGWRVDSWLALLFVILALFLLQSNNYERRHHLPLN</sequence>
<feature type="transmembrane region" description="Helical" evidence="6">
    <location>
        <begin position="85"/>
        <end position="102"/>
    </location>
</feature>
<protein>
    <recommendedName>
        <fullName evidence="8">Prolipoprotein diacylglyceryl transferase</fullName>
    </recommendedName>
</protein>
<feature type="transmembrane region" description="Helical" evidence="6">
    <location>
        <begin position="12"/>
        <end position="31"/>
    </location>
</feature>
<feature type="transmembrane region" description="Helical" evidence="6">
    <location>
        <begin position="168"/>
        <end position="187"/>
    </location>
</feature>
<dbReference type="Pfam" id="PF01790">
    <property type="entry name" value="LGT"/>
    <property type="match status" value="1"/>
</dbReference>
<dbReference type="PANTHER" id="PTHR30589">
    <property type="entry name" value="PROLIPOPROTEIN DIACYLGLYCERYL TRANSFERASE"/>
    <property type="match status" value="1"/>
</dbReference>
<feature type="transmembrane region" description="Helical" evidence="6">
    <location>
        <begin position="123"/>
        <end position="148"/>
    </location>
</feature>